<feature type="binding site" evidence="7">
    <location>
        <begin position="13"/>
        <end position="15"/>
    </location>
    <ligand>
        <name>FMN</name>
        <dbReference type="ChEBI" id="CHEBI:58210"/>
    </ligand>
</feature>
<evidence type="ECO:0000256" key="2">
    <source>
        <dbReference type="ARBA" id="ARBA00022630"/>
    </source>
</evidence>
<comment type="catalytic activity">
    <reaction evidence="5 7">
        <text>dimethylallyl phosphate + FMNH2 = prenylated FMNH2 + phosphate</text>
        <dbReference type="Rhea" id="RHEA:37743"/>
        <dbReference type="ChEBI" id="CHEBI:43474"/>
        <dbReference type="ChEBI" id="CHEBI:57618"/>
        <dbReference type="ChEBI" id="CHEBI:87467"/>
        <dbReference type="ChEBI" id="CHEBI:88052"/>
        <dbReference type="EC" id="2.5.1.129"/>
    </reaction>
</comment>
<dbReference type="InterPro" id="IPR003382">
    <property type="entry name" value="Flavoprotein"/>
</dbReference>
<organism evidence="9 10">
    <name type="scientific">Magnetovibrio blakemorei</name>
    <dbReference type="NCBI Taxonomy" id="28181"/>
    <lineage>
        <taxon>Bacteria</taxon>
        <taxon>Pseudomonadati</taxon>
        <taxon>Pseudomonadota</taxon>
        <taxon>Alphaproteobacteria</taxon>
        <taxon>Rhodospirillales</taxon>
        <taxon>Magnetovibrionaceae</taxon>
        <taxon>Magnetovibrio</taxon>
    </lineage>
</organism>
<keyword evidence="3 7" id="KW-0288">FMN</keyword>
<dbReference type="Pfam" id="PF02441">
    <property type="entry name" value="Flavoprotein"/>
    <property type="match status" value="1"/>
</dbReference>
<keyword evidence="1 7" id="KW-0637">Prenyltransferase</keyword>
<dbReference type="NCBIfam" id="TIGR00421">
    <property type="entry name" value="ubiX_pad"/>
    <property type="match status" value="1"/>
</dbReference>
<evidence type="ECO:0000256" key="5">
    <source>
        <dbReference type="ARBA" id="ARBA00050612"/>
    </source>
</evidence>
<evidence type="ECO:0000313" key="10">
    <source>
        <dbReference type="Proteomes" id="UP000095347"/>
    </source>
</evidence>
<dbReference type="Gene3D" id="3.40.50.1950">
    <property type="entry name" value="Flavin prenyltransferase-like"/>
    <property type="match status" value="1"/>
</dbReference>
<feature type="binding site" evidence="7">
    <location>
        <position position="155"/>
    </location>
    <ligand>
        <name>dimethylallyl phosphate</name>
        <dbReference type="ChEBI" id="CHEBI:88052"/>
    </ligand>
</feature>
<comment type="caution">
    <text evidence="7">Lacks conserved residue(s) required for the propagation of feature annotation.</text>
</comment>
<evidence type="ECO:0000256" key="7">
    <source>
        <dbReference type="HAMAP-Rule" id="MF_01984"/>
    </source>
</evidence>
<dbReference type="EC" id="2.5.1.129" evidence="7"/>
<dbReference type="InterPro" id="IPR004507">
    <property type="entry name" value="UbiX-like"/>
</dbReference>
<dbReference type="PANTHER" id="PTHR43374">
    <property type="entry name" value="FLAVIN PRENYLTRANSFERASE"/>
    <property type="match status" value="1"/>
</dbReference>
<accession>A0A1E5QB08</accession>
<feature type="binding site" evidence="7">
    <location>
        <position position="171"/>
    </location>
    <ligand>
        <name>dimethylallyl phosphate</name>
        <dbReference type="ChEBI" id="CHEBI:88052"/>
    </ligand>
</feature>
<evidence type="ECO:0000256" key="3">
    <source>
        <dbReference type="ARBA" id="ARBA00022643"/>
    </source>
</evidence>
<feature type="domain" description="Flavoprotein" evidence="8">
    <location>
        <begin position="7"/>
        <end position="175"/>
    </location>
</feature>
<reference evidence="10" key="1">
    <citation type="submission" date="2016-07" db="EMBL/GenBank/DDBJ databases">
        <authorList>
            <person name="Florea S."/>
            <person name="Webb J.S."/>
            <person name="Jaromczyk J."/>
            <person name="Schardl C.L."/>
        </authorList>
    </citation>
    <scope>NUCLEOTIDE SEQUENCE [LARGE SCALE GENOMIC DNA]</scope>
    <source>
        <strain evidence="10">MV-1</strain>
    </source>
</reference>
<dbReference type="GO" id="GO:0016831">
    <property type="term" value="F:carboxy-lyase activity"/>
    <property type="evidence" value="ECO:0007669"/>
    <property type="project" value="TreeGrafter"/>
</dbReference>
<evidence type="ECO:0000256" key="4">
    <source>
        <dbReference type="ARBA" id="ARBA00022679"/>
    </source>
</evidence>
<dbReference type="SUPFAM" id="SSF52507">
    <property type="entry name" value="Homo-oligomeric flavin-containing Cys decarboxylases, HFCD"/>
    <property type="match status" value="1"/>
</dbReference>
<keyword evidence="2 7" id="KW-0285">Flavoprotein</keyword>
<dbReference type="GO" id="GO:0106141">
    <property type="term" value="F:flavin prenyltransferase activity"/>
    <property type="evidence" value="ECO:0007669"/>
    <property type="project" value="UniProtKB-EC"/>
</dbReference>
<sequence>MSNSDPLIVGITGATGAALGVETLRACRDLGVPAHLVITETGLRALTLETDLGFDDVKALAAQTYPNKDVGAAVASGSFKARGMIIAPCSIKTLSGIAGSFSHNLMIRAADVCLKERRPVVLMVRETPLHKGHLSLMSRAADLGCHIMPPMPAFYTKPQSIDDMVRHIVGRALDLMSIEHDRVDRWQG</sequence>
<dbReference type="STRING" id="28181.BEN30_04935"/>
<dbReference type="AlphaFoldDB" id="A0A1E5QB08"/>
<feature type="binding site" evidence="7">
    <location>
        <position position="125"/>
    </location>
    <ligand>
        <name>FMN</name>
        <dbReference type="ChEBI" id="CHEBI:58210"/>
    </ligand>
</feature>
<evidence type="ECO:0000256" key="6">
    <source>
        <dbReference type="ARBA" id="ARBA00060793"/>
    </source>
</evidence>
<dbReference type="OrthoDB" id="9781577at2"/>
<proteinExistence type="inferred from homology"/>
<dbReference type="NCBIfam" id="NF004685">
    <property type="entry name" value="PRK06029.1"/>
    <property type="match status" value="1"/>
</dbReference>
<keyword evidence="10" id="KW-1185">Reference proteome</keyword>
<dbReference type="InterPro" id="IPR036551">
    <property type="entry name" value="Flavin_trans-like"/>
</dbReference>
<keyword evidence="9" id="KW-0456">Lyase</keyword>
<evidence type="ECO:0000313" key="9">
    <source>
        <dbReference type="EMBL" id="OEJ69086.1"/>
    </source>
</evidence>
<dbReference type="Proteomes" id="UP000095347">
    <property type="component" value="Unassembled WGS sequence"/>
</dbReference>
<dbReference type="HAMAP" id="MF_01984">
    <property type="entry name" value="ubiX_pad"/>
    <property type="match status" value="1"/>
</dbReference>
<dbReference type="FunFam" id="3.40.50.1950:FF:000001">
    <property type="entry name" value="Flavin prenyltransferase UbiX"/>
    <property type="match status" value="1"/>
</dbReference>
<comment type="similarity">
    <text evidence="6 7">Belongs to the UbiX/PAD1 family.</text>
</comment>
<dbReference type="EMBL" id="MCGG01000009">
    <property type="protein sequence ID" value="OEJ69086.1"/>
    <property type="molecule type" value="Genomic_DNA"/>
</dbReference>
<feature type="binding site" evidence="7">
    <location>
        <begin position="90"/>
        <end position="93"/>
    </location>
    <ligand>
        <name>FMN</name>
        <dbReference type="ChEBI" id="CHEBI:58210"/>
    </ligand>
</feature>
<keyword evidence="4 7" id="KW-0808">Transferase</keyword>
<protein>
    <recommendedName>
        <fullName evidence="7">Flavin prenyltransferase UbiX</fullName>
        <ecNumber evidence="7">2.5.1.129</ecNumber>
    </recommendedName>
</protein>
<comment type="caution">
    <text evidence="9">The sequence shown here is derived from an EMBL/GenBank/DDBJ whole genome shotgun (WGS) entry which is preliminary data.</text>
</comment>
<name>A0A1E5QB08_9PROT</name>
<feature type="binding site" evidence="7">
    <location>
        <position position="39"/>
    </location>
    <ligand>
        <name>FMN</name>
        <dbReference type="ChEBI" id="CHEBI:58210"/>
    </ligand>
</feature>
<gene>
    <name evidence="7" type="primary">ubiX</name>
    <name evidence="9" type="ORF">BEN30_04935</name>
</gene>
<comment type="function">
    <text evidence="7">Flavin prenyltransferase that catalyzes the synthesis of the prenylated FMN cofactor (prenyl-FMN) for 4-hydroxy-3-polyprenylbenzoic acid decarboxylase UbiD. The prenyltransferase is metal-independent and links a dimethylallyl moiety from dimethylallyl monophosphate (DMAP) to the flavin N5 and C6 atoms of FMN.</text>
</comment>
<dbReference type="PANTHER" id="PTHR43374:SF1">
    <property type="entry name" value="FLAVIN PRENYLTRANSFERASE PAD1, MITOCHONDRIAL"/>
    <property type="match status" value="1"/>
</dbReference>
<evidence type="ECO:0000259" key="8">
    <source>
        <dbReference type="Pfam" id="PF02441"/>
    </source>
</evidence>
<evidence type="ECO:0000256" key="1">
    <source>
        <dbReference type="ARBA" id="ARBA00022602"/>
    </source>
</evidence>